<name>A0A7S8CD05_9BACI</name>
<dbReference type="KEGG" id="mcui:G8O30_11445"/>
<evidence type="ECO:0008006" key="3">
    <source>
        <dbReference type="Google" id="ProtNLM"/>
    </source>
</evidence>
<reference evidence="1 2" key="1">
    <citation type="submission" date="2019-07" db="EMBL/GenBank/DDBJ databases">
        <title>Genome sequence of 2 isolates from Red Sea Mangroves.</title>
        <authorList>
            <person name="Sefrji F."/>
            <person name="Michoud G."/>
            <person name="Merlino G."/>
            <person name="Daffonchio D."/>
        </authorList>
    </citation>
    <scope>NUCLEOTIDE SEQUENCE [LARGE SCALE GENOMIC DNA]</scope>
    <source>
        <strain evidence="1 2">R1DC41</strain>
    </source>
</reference>
<keyword evidence="2" id="KW-1185">Reference proteome</keyword>
<accession>A0A7S8CD05</accession>
<dbReference type="AlphaFoldDB" id="A0A7S8CD05"/>
<dbReference type="Proteomes" id="UP000593626">
    <property type="component" value="Chromosome"/>
</dbReference>
<gene>
    <name evidence="1" type="ORF">G8O30_11445</name>
</gene>
<dbReference type="InterPro" id="IPR022258">
    <property type="entry name" value="Flagellar_operon_YvyF"/>
</dbReference>
<protein>
    <recommendedName>
        <fullName evidence="3">Flagellar protein</fullName>
    </recommendedName>
</protein>
<sequence length="137" mass="15695">MGDLTNCSACGTLYIKNAVREVCNNCYKEEEMKFDTVYTFMRKRENRAATIETVVTHTGVSEELIHKWVRKKRLHSAQFPGLGYPCDKCGTIIREGKLCSTCIGSIRTDLAHVAKEEEYQAKLKANQKTYYTTDRNK</sequence>
<dbReference type="RefSeq" id="WP_239672188.1">
    <property type="nucleotide sequence ID" value="NZ_CP049742.1"/>
</dbReference>
<proteinExistence type="predicted"/>
<organism evidence="1 2">
    <name type="scientific">Mangrovibacillus cuniculi</name>
    <dbReference type="NCBI Taxonomy" id="2593652"/>
    <lineage>
        <taxon>Bacteria</taxon>
        <taxon>Bacillati</taxon>
        <taxon>Bacillota</taxon>
        <taxon>Bacilli</taxon>
        <taxon>Bacillales</taxon>
        <taxon>Bacillaceae</taxon>
        <taxon>Mangrovibacillus</taxon>
    </lineage>
</organism>
<dbReference type="NCBIfam" id="TIGR03826">
    <property type="entry name" value="YvyF"/>
    <property type="match status" value="1"/>
</dbReference>
<evidence type="ECO:0000313" key="1">
    <source>
        <dbReference type="EMBL" id="QPC47518.1"/>
    </source>
</evidence>
<evidence type="ECO:0000313" key="2">
    <source>
        <dbReference type="Proteomes" id="UP000593626"/>
    </source>
</evidence>
<dbReference type="EMBL" id="CP049742">
    <property type="protein sequence ID" value="QPC47518.1"/>
    <property type="molecule type" value="Genomic_DNA"/>
</dbReference>